<dbReference type="Proteomes" id="UP000887226">
    <property type="component" value="Unassembled WGS sequence"/>
</dbReference>
<evidence type="ECO:0000256" key="1">
    <source>
        <dbReference type="ARBA" id="ARBA00005641"/>
    </source>
</evidence>
<dbReference type="GO" id="GO:0005576">
    <property type="term" value="C:extracellular region"/>
    <property type="evidence" value="ECO:0007669"/>
    <property type="project" value="TreeGrafter"/>
</dbReference>
<evidence type="ECO:0000313" key="5">
    <source>
        <dbReference type="Proteomes" id="UP000887226"/>
    </source>
</evidence>
<sequence>MKNIFSKAKSTLKALDSPLEFNAKSTPRKTSVTQDSRPSAISPPTPLDIFRYRYHHGINLNSIFVLEKLRFGWMIPPEAQGGSELDVMTASIQTIGIEATRTKWDNHWRNEFTDADLEWLVKEAKCTSIRLPIRYFTLGQRFSAGTPFEGMQDVDVDAWQAVKRLVARAWLWGIGVLLDLHALPGAVWDATGVNECERTVFARGPINPIVVGTRIYFTSSEKDRRQSPQQIIEWMPGEFGELQGKVGSVSDRGEAQVSVGEWSCILDGKTWDKVGSEEKDGLVKRFGQVQGRNWHEKSGGHYLWTYQMDWTDGREWGFAEQTKKSNIAPPTHPQLGFLDVIAFFTMRSDGTLGNETILGGHRIGYSGIWVKKRLLESGHGGEFAWEYEQGVRKGVADFEQALGMYLHIDTPIFHQYRSHQSLRSGLHGVSDTRGVGQPKTTQIVFPTCAAEGASPINLSSVTNNLLSQKKRAHLETMILQGIHVPMITLFATITPKGPENITSASVRAQQTDGTRQAPMTVILSDELHLL</sequence>
<dbReference type="InterPro" id="IPR050386">
    <property type="entry name" value="Glycosyl_hydrolase_5"/>
</dbReference>
<comment type="similarity">
    <text evidence="1">Belongs to the glycosyl hydrolase 5 (cellulase A) family.</text>
</comment>
<evidence type="ECO:0000313" key="4">
    <source>
        <dbReference type="EMBL" id="KAG9248352.1"/>
    </source>
</evidence>
<dbReference type="PANTHER" id="PTHR31297:SF43">
    <property type="entry name" value="GLUCAN 1,3-BETA-GLUCOSIDASE 3"/>
    <property type="match status" value="1"/>
</dbReference>
<evidence type="ECO:0000256" key="3">
    <source>
        <dbReference type="ARBA" id="ARBA00023295"/>
    </source>
</evidence>
<proteinExistence type="inferred from homology"/>
<comment type="caution">
    <text evidence="4">The sequence shown here is derived from an EMBL/GenBank/DDBJ whole genome shotgun (WGS) entry which is preliminary data.</text>
</comment>
<organism evidence="4 5">
    <name type="scientific">Calycina marina</name>
    <dbReference type="NCBI Taxonomy" id="1763456"/>
    <lineage>
        <taxon>Eukaryota</taxon>
        <taxon>Fungi</taxon>
        <taxon>Dikarya</taxon>
        <taxon>Ascomycota</taxon>
        <taxon>Pezizomycotina</taxon>
        <taxon>Leotiomycetes</taxon>
        <taxon>Helotiales</taxon>
        <taxon>Pezizellaceae</taxon>
        <taxon>Calycina</taxon>
    </lineage>
</organism>
<dbReference type="OrthoDB" id="1887033at2759"/>
<keyword evidence="2 4" id="KW-0378">Hydrolase</keyword>
<reference evidence="4" key="1">
    <citation type="journal article" date="2021" name="IMA Fungus">
        <title>Genomic characterization of three marine fungi, including Emericellopsis atlantica sp. nov. with signatures of a generalist lifestyle and marine biomass degradation.</title>
        <authorList>
            <person name="Hagestad O.C."/>
            <person name="Hou L."/>
            <person name="Andersen J.H."/>
            <person name="Hansen E.H."/>
            <person name="Altermark B."/>
            <person name="Li C."/>
            <person name="Kuhnert E."/>
            <person name="Cox R.J."/>
            <person name="Crous P.W."/>
            <person name="Spatafora J.W."/>
            <person name="Lail K."/>
            <person name="Amirebrahimi M."/>
            <person name="Lipzen A."/>
            <person name="Pangilinan J."/>
            <person name="Andreopoulos W."/>
            <person name="Hayes R.D."/>
            <person name="Ng V."/>
            <person name="Grigoriev I.V."/>
            <person name="Jackson S.A."/>
            <person name="Sutton T.D.S."/>
            <person name="Dobson A.D.W."/>
            <person name="Rama T."/>
        </authorList>
    </citation>
    <scope>NUCLEOTIDE SEQUENCE</scope>
    <source>
        <strain evidence="4">TRa3180A</strain>
    </source>
</reference>
<keyword evidence="3" id="KW-0326">Glycosidase</keyword>
<keyword evidence="5" id="KW-1185">Reference proteome</keyword>
<dbReference type="GO" id="GO:0046557">
    <property type="term" value="F:glucan endo-1,6-beta-glucosidase activity"/>
    <property type="evidence" value="ECO:0007669"/>
    <property type="project" value="TreeGrafter"/>
</dbReference>
<dbReference type="GO" id="GO:0009986">
    <property type="term" value="C:cell surface"/>
    <property type="evidence" value="ECO:0007669"/>
    <property type="project" value="TreeGrafter"/>
</dbReference>
<name>A0A9P8CIW4_9HELO</name>
<dbReference type="AlphaFoldDB" id="A0A9P8CIW4"/>
<evidence type="ECO:0000256" key="2">
    <source>
        <dbReference type="ARBA" id="ARBA00022801"/>
    </source>
</evidence>
<dbReference type="InterPro" id="IPR017853">
    <property type="entry name" value="GH"/>
</dbReference>
<gene>
    <name evidence="4" type="ORF">BJ878DRAFT_572399</name>
</gene>
<accession>A0A9P8CIW4</accession>
<dbReference type="PANTHER" id="PTHR31297">
    <property type="entry name" value="GLUCAN ENDO-1,6-BETA-GLUCOSIDASE B"/>
    <property type="match status" value="1"/>
</dbReference>
<dbReference type="SUPFAM" id="SSF51445">
    <property type="entry name" value="(Trans)glycosidases"/>
    <property type="match status" value="1"/>
</dbReference>
<dbReference type="GO" id="GO:0009251">
    <property type="term" value="P:glucan catabolic process"/>
    <property type="evidence" value="ECO:0007669"/>
    <property type="project" value="TreeGrafter"/>
</dbReference>
<dbReference type="EMBL" id="MU253750">
    <property type="protein sequence ID" value="KAG9248352.1"/>
    <property type="molecule type" value="Genomic_DNA"/>
</dbReference>
<dbReference type="Gene3D" id="3.20.20.80">
    <property type="entry name" value="Glycosidases"/>
    <property type="match status" value="2"/>
</dbReference>
<protein>
    <submittedName>
        <fullName evidence="4">Glycoside hydrolase superfamily</fullName>
    </submittedName>
</protein>